<dbReference type="Proteomes" id="UP000274922">
    <property type="component" value="Unassembled WGS sequence"/>
</dbReference>
<comment type="subunit">
    <text evidence="3">Monomer.</text>
</comment>
<name>A0A4P9X5F9_9FUNG</name>
<evidence type="ECO:0000259" key="4">
    <source>
        <dbReference type="PROSITE" id="PS51710"/>
    </source>
</evidence>
<keyword evidence="3" id="KW-0963">Cytoplasm</keyword>
<evidence type="ECO:0000313" key="7">
    <source>
        <dbReference type="Proteomes" id="UP000274922"/>
    </source>
</evidence>
<comment type="function">
    <text evidence="3">Hydrolyzes ATP, and can also hydrolyze GTP with lower efficiency. Has lower affinity for GTP.</text>
</comment>
<dbReference type="InterPro" id="IPR031167">
    <property type="entry name" value="G_OBG"/>
</dbReference>
<comment type="similarity">
    <text evidence="3">Belongs to the TRAFAC class OBG-HflX-like GTPase superfamily. OBG GTPase family. YchF/OLA1 subfamily.</text>
</comment>
<dbReference type="GO" id="GO:0005524">
    <property type="term" value="F:ATP binding"/>
    <property type="evidence" value="ECO:0007669"/>
    <property type="project" value="UniProtKB-UniRule"/>
</dbReference>
<dbReference type="PANTHER" id="PTHR23305">
    <property type="entry name" value="OBG GTPASE FAMILY"/>
    <property type="match status" value="1"/>
</dbReference>
<dbReference type="OrthoDB" id="424823at2759"/>
<dbReference type="STRING" id="1555241.A0A4P9X5F9"/>
<dbReference type="Pfam" id="PF01926">
    <property type="entry name" value="MMR_HSR1"/>
    <property type="match status" value="1"/>
</dbReference>
<proteinExistence type="inferred from homology"/>
<dbReference type="FunFam" id="1.10.150.300:FF:000001">
    <property type="entry name" value="Ribosome-binding ATPase YchF"/>
    <property type="match status" value="1"/>
</dbReference>
<dbReference type="Gene3D" id="3.40.50.300">
    <property type="entry name" value="P-loop containing nucleotide triphosphate hydrolases"/>
    <property type="match status" value="1"/>
</dbReference>
<dbReference type="PRINTS" id="PR00326">
    <property type="entry name" value="GTP1OBG"/>
</dbReference>
<evidence type="ECO:0000256" key="2">
    <source>
        <dbReference type="ARBA" id="ARBA00022840"/>
    </source>
</evidence>
<keyword evidence="7" id="KW-1185">Reference proteome</keyword>
<dbReference type="Pfam" id="PF06071">
    <property type="entry name" value="YchF-GTPase_C"/>
    <property type="match status" value="1"/>
</dbReference>
<dbReference type="AlphaFoldDB" id="A0A4P9X5F9"/>
<dbReference type="Gene3D" id="1.10.150.300">
    <property type="entry name" value="TGS-like domain"/>
    <property type="match status" value="1"/>
</dbReference>
<dbReference type="InterPro" id="IPR023192">
    <property type="entry name" value="TGS-like_dom_sf"/>
</dbReference>
<feature type="domain" description="TGS" evidence="5">
    <location>
        <begin position="312"/>
        <end position="395"/>
    </location>
</feature>
<feature type="binding site" evidence="3">
    <location>
        <position position="230"/>
    </location>
    <ligand>
        <name>ATP</name>
        <dbReference type="ChEBI" id="CHEBI:30616"/>
    </ligand>
</feature>
<comment type="subcellular location">
    <subcellularLocation>
        <location evidence="3">Cytoplasm</location>
    </subcellularLocation>
</comment>
<dbReference type="InterPro" id="IPR013029">
    <property type="entry name" value="YchF_C"/>
</dbReference>
<sequence length="402" mass="44882">MPPKKVAGLDKILLGRPGNNLKMGIVGLPNVGKSSFFNALTNSSIPSENFPFCTIEPSEARVAVPDARVDVLQKMYSSSNKIPSYLTVIDIAGLVKGAHEGQGLGNNFLSNIQAVDGIFHLCRAFDDADVIHVEGEIDPVRDLRIIHEELRRKDEAFVTKQVDARAPDIKRMGSGGDKAKKEEFATLQKVQTCLLEEKDVRDEDWTNKEVEVINTLQLLTAKPVVYLCNLSERDYCRRKNKWLAKIKAWMDENHPNDVLIPYSGCFEEALSLCETDEDREAYLKNAQAKYELPAPPTSVMSKVITAGYNALNLHYYFTCGPKEVRCWTIRKQTKAPQAAGVIHTDFEKTFVMAEVMKYDDLIELGSEAAVKAKGKYMQKGREYVVADGDIILFKAGSARGKK</sequence>
<dbReference type="InterPro" id="IPR012676">
    <property type="entry name" value="TGS-like"/>
</dbReference>
<dbReference type="PANTHER" id="PTHR23305:SF11">
    <property type="entry name" value="OBG-LIKE ATPASE 1"/>
    <property type="match status" value="1"/>
</dbReference>
<protein>
    <recommendedName>
        <fullName evidence="3">Obg-like ATPase 1</fullName>
    </recommendedName>
</protein>
<dbReference type="SUPFAM" id="SSF81271">
    <property type="entry name" value="TGS-like"/>
    <property type="match status" value="1"/>
</dbReference>
<dbReference type="InterPro" id="IPR012675">
    <property type="entry name" value="Beta-grasp_dom_sf"/>
</dbReference>
<dbReference type="InterPro" id="IPR027417">
    <property type="entry name" value="P-loop_NTPase"/>
</dbReference>
<dbReference type="CDD" id="cd04867">
    <property type="entry name" value="TGS_YchF_OLA1"/>
    <property type="match status" value="1"/>
</dbReference>
<dbReference type="EMBL" id="ML014221">
    <property type="protein sequence ID" value="RKP00358.1"/>
    <property type="molecule type" value="Genomic_DNA"/>
</dbReference>
<organism evidence="6 7">
    <name type="scientific">Caulochytrium protostelioides</name>
    <dbReference type="NCBI Taxonomy" id="1555241"/>
    <lineage>
        <taxon>Eukaryota</taxon>
        <taxon>Fungi</taxon>
        <taxon>Fungi incertae sedis</taxon>
        <taxon>Chytridiomycota</taxon>
        <taxon>Chytridiomycota incertae sedis</taxon>
        <taxon>Chytridiomycetes</taxon>
        <taxon>Caulochytriales</taxon>
        <taxon>Caulochytriaceae</taxon>
        <taxon>Caulochytrium</taxon>
    </lineage>
</organism>
<keyword evidence="2 3" id="KW-0067">ATP-binding</keyword>
<dbReference type="Gene3D" id="3.10.20.30">
    <property type="match status" value="1"/>
</dbReference>
<evidence type="ECO:0000256" key="3">
    <source>
        <dbReference type="HAMAP-Rule" id="MF_03167"/>
    </source>
</evidence>
<dbReference type="InterPro" id="IPR041706">
    <property type="entry name" value="YchF_N"/>
</dbReference>
<dbReference type="SUPFAM" id="SSF52540">
    <property type="entry name" value="P-loop containing nucleoside triphosphate hydrolases"/>
    <property type="match status" value="1"/>
</dbReference>
<feature type="domain" description="OBG-type G" evidence="4">
    <location>
        <begin position="21"/>
        <end position="292"/>
    </location>
</feature>
<evidence type="ECO:0000313" key="6">
    <source>
        <dbReference type="EMBL" id="RKP00358.1"/>
    </source>
</evidence>
<feature type="binding site" evidence="3">
    <location>
        <begin position="30"/>
        <end position="35"/>
    </location>
    <ligand>
        <name>ATP</name>
        <dbReference type="ChEBI" id="CHEBI:30616"/>
    </ligand>
</feature>
<dbReference type="GO" id="GO:0005737">
    <property type="term" value="C:cytoplasm"/>
    <property type="evidence" value="ECO:0007669"/>
    <property type="project" value="UniProtKB-SubCell"/>
</dbReference>
<dbReference type="PIRSF" id="PIRSF006641">
    <property type="entry name" value="CHP00092"/>
    <property type="match status" value="1"/>
</dbReference>
<dbReference type="GO" id="GO:0016887">
    <property type="term" value="F:ATP hydrolysis activity"/>
    <property type="evidence" value="ECO:0007669"/>
    <property type="project" value="UniProtKB-UniRule"/>
</dbReference>
<dbReference type="HAMAP" id="MF_00944">
    <property type="entry name" value="YchF_OLA1_ATPase"/>
    <property type="match status" value="1"/>
</dbReference>
<evidence type="ECO:0000256" key="1">
    <source>
        <dbReference type="ARBA" id="ARBA00022741"/>
    </source>
</evidence>
<reference evidence="7" key="1">
    <citation type="journal article" date="2018" name="Nat. Microbiol.">
        <title>Leveraging single-cell genomics to expand the fungal tree of life.</title>
        <authorList>
            <person name="Ahrendt S.R."/>
            <person name="Quandt C.A."/>
            <person name="Ciobanu D."/>
            <person name="Clum A."/>
            <person name="Salamov A."/>
            <person name="Andreopoulos B."/>
            <person name="Cheng J.F."/>
            <person name="Woyke T."/>
            <person name="Pelin A."/>
            <person name="Henrissat B."/>
            <person name="Reynolds N.K."/>
            <person name="Benny G.L."/>
            <person name="Smith M.E."/>
            <person name="James T.Y."/>
            <person name="Grigoriev I.V."/>
        </authorList>
    </citation>
    <scope>NUCLEOTIDE SEQUENCE [LARGE SCALE GENOMIC DNA]</scope>
    <source>
        <strain evidence="7">ATCC 52028</strain>
    </source>
</reference>
<gene>
    <name evidence="6" type="ORF">CXG81DRAFT_13347</name>
</gene>
<dbReference type="InterPro" id="IPR004396">
    <property type="entry name" value="ATPase_YchF/OLA1"/>
</dbReference>
<accession>A0A4P9X5F9</accession>
<keyword evidence="1 3" id="KW-0547">Nucleotide-binding</keyword>
<evidence type="ECO:0000259" key="5">
    <source>
        <dbReference type="PROSITE" id="PS51880"/>
    </source>
</evidence>
<dbReference type="CDD" id="cd01900">
    <property type="entry name" value="YchF"/>
    <property type="match status" value="1"/>
</dbReference>
<dbReference type="GO" id="GO:0005525">
    <property type="term" value="F:GTP binding"/>
    <property type="evidence" value="ECO:0007669"/>
    <property type="project" value="InterPro"/>
</dbReference>
<dbReference type="InterPro" id="IPR004095">
    <property type="entry name" value="TGS"/>
</dbReference>
<dbReference type="PROSITE" id="PS51710">
    <property type="entry name" value="G_OBG"/>
    <property type="match status" value="1"/>
</dbReference>
<dbReference type="FunFam" id="3.10.20.30:FF:000001">
    <property type="entry name" value="Ribosome-binding ATPase YchF"/>
    <property type="match status" value="1"/>
</dbReference>
<dbReference type="InterPro" id="IPR006073">
    <property type="entry name" value="GTP-bd"/>
</dbReference>
<dbReference type="GO" id="GO:0043023">
    <property type="term" value="F:ribosomal large subunit binding"/>
    <property type="evidence" value="ECO:0007669"/>
    <property type="project" value="UniProtKB-UniRule"/>
</dbReference>
<dbReference type="PROSITE" id="PS51880">
    <property type="entry name" value="TGS"/>
    <property type="match status" value="1"/>
</dbReference>
<keyword evidence="3" id="KW-0378">Hydrolase</keyword>
<dbReference type="NCBIfam" id="TIGR00092">
    <property type="entry name" value="redox-regulated ATPase YchF"/>
    <property type="match status" value="1"/>
</dbReference>